<evidence type="ECO:0000313" key="4">
    <source>
        <dbReference type="Proteomes" id="UP000593892"/>
    </source>
</evidence>
<dbReference type="InterPro" id="IPR051910">
    <property type="entry name" value="ComF/GntX_DNA_util-trans"/>
</dbReference>
<proteinExistence type="inferred from homology"/>
<gene>
    <name evidence="3" type="ORF">IRI77_28280</name>
</gene>
<dbReference type="RefSeq" id="WP_194448325.1">
    <property type="nucleotide sequence ID" value="NZ_CP063849.1"/>
</dbReference>
<dbReference type="InterPro" id="IPR000836">
    <property type="entry name" value="PRTase_dom"/>
</dbReference>
<dbReference type="EMBL" id="CP063849">
    <property type="protein sequence ID" value="QOY86656.1"/>
    <property type="molecule type" value="Genomic_DNA"/>
</dbReference>
<dbReference type="CDD" id="cd06223">
    <property type="entry name" value="PRTases_typeI"/>
    <property type="match status" value="1"/>
</dbReference>
<dbReference type="PANTHER" id="PTHR47505:SF1">
    <property type="entry name" value="DNA UTILIZATION PROTEIN YHGH"/>
    <property type="match status" value="1"/>
</dbReference>
<sequence length="196" mass="21422">MNSDGVCGLCAAGLTRYDAAYAFGDYDGELRDLIHLFKYHRMRALARPLGRLLTRALPRDQIFDSIVPMPIHWRKLLSRGFNQSRLLAGEVARRTGLPVAACLRRKRNARAQAGLSGKQRRANVAGAFFVPKGSRPTGQRLLLIDDVFTTGATANAAATALKRAGAARVSVLTLARTDRLSGFQVVRIADGMERSD</sequence>
<comment type="similarity">
    <text evidence="1">Belongs to the ComF/GntX family.</text>
</comment>
<dbReference type="Pfam" id="PF00156">
    <property type="entry name" value="Pribosyltran"/>
    <property type="match status" value="1"/>
</dbReference>
<keyword evidence="4" id="KW-1185">Reference proteome</keyword>
<accession>A0A7S7NN36</accession>
<protein>
    <submittedName>
        <fullName evidence="3">ComF family protein</fullName>
    </submittedName>
</protein>
<dbReference type="Gene3D" id="3.40.50.2020">
    <property type="match status" value="1"/>
</dbReference>
<dbReference type="PANTHER" id="PTHR47505">
    <property type="entry name" value="DNA UTILIZATION PROTEIN YHGH"/>
    <property type="match status" value="1"/>
</dbReference>
<evidence type="ECO:0000259" key="2">
    <source>
        <dbReference type="Pfam" id="PF00156"/>
    </source>
</evidence>
<evidence type="ECO:0000313" key="3">
    <source>
        <dbReference type="EMBL" id="QOY86656.1"/>
    </source>
</evidence>
<evidence type="ECO:0000256" key="1">
    <source>
        <dbReference type="ARBA" id="ARBA00008007"/>
    </source>
</evidence>
<feature type="domain" description="Phosphoribosyltransferase" evidence="2">
    <location>
        <begin position="84"/>
        <end position="176"/>
    </location>
</feature>
<name>A0A7S7NN36_PALFE</name>
<dbReference type="AlphaFoldDB" id="A0A7S7NN36"/>
<organism evidence="3 4">
    <name type="scientific">Paludibaculum fermentans</name>
    <dbReference type="NCBI Taxonomy" id="1473598"/>
    <lineage>
        <taxon>Bacteria</taxon>
        <taxon>Pseudomonadati</taxon>
        <taxon>Acidobacteriota</taxon>
        <taxon>Terriglobia</taxon>
        <taxon>Bryobacterales</taxon>
        <taxon>Bryobacteraceae</taxon>
        <taxon>Paludibaculum</taxon>
    </lineage>
</organism>
<dbReference type="InterPro" id="IPR029057">
    <property type="entry name" value="PRTase-like"/>
</dbReference>
<reference evidence="3 4" key="1">
    <citation type="submission" date="2020-10" db="EMBL/GenBank/DDBJ databases">
        <title>Complete genome sequence of Paludibaculum fermentans P105T, a facultatively anaerobic acidobacterium capable of dissimilatory Fe(III) reduction.</title>
        <authorList>
            <person name="Dedysh S.N."/>
            <person name="Beletsky A.V."/>
            <person name="Kulichevskaya I.S."/>
            <person name="Mardanov A.V."/>
            <person name="Ravin N.V."/>
        </authorList>
    </citation>
    <scope>NUCLEOTIDE SEQUENCE [LARGE SCALE GENOMIC DNA]</scope>
    <source>
        <strain evidence="3 4">P105</strain>
    </source>
</reference>
<dbReference type="Proteomes" id="UP000593892">
    <property type="component" value="Chromosome"/>
</dbReference>
<dbReference type="SUPFAM" id="SSF53271">
    <property type="entry name" value="PRTase-like"/>
    <property type="match status" value="1"/>
</dbReference>
<dbReference type="KEGG" id="pfer:IRI77_28280"/>